<dbReference type="SUPFAM" id="SSF48726">
    <property type="entry name" value="Immunoglobulin"/>
    <property type="match status" value="1"/>
</dbReference>
<dbReference type="GO" id="GO:0007166">
    <property type="term" value="P:cell surface receptor signaling pathway"/>
    <property type="evidence" value="ECO:0007669"/>
    <property type="project" value="TreeGrafter"/>
</dbReference>
<accession>A0A8T2IDI5</accession>
<dbReference type="InterPro" id="IPR013783">
    <property type="entry name" value="Ig-like_fold"/>
</dbReference>
<keyword evidence="5" id="KW-1185">Reference proteome</keyword>
<evidence type="ECO:0000256" key="1">
    <source>
        <dbReference type="ARBA" id="ARBA00022729"/>
    </source>
</evidence>
<dbReference type="GO" id="GO:0002376">
    <property type="term" value="P:immune system process"/>
    <property type="evidence" value="ECO:0007669"/>
    <property type="project" value="UniProtKB-KW"/>
</dbReference>
<name>A0A8T2IDI5_9PIPI</name>
<comment type="caution">
    <text evidence="4">The sequence shown here is derived from an EMBL/GenBank/DDBJ whole genome shotgun (WGS) entry which is preliminary data.</text>
</comment>
<dbReference type="InterPro" id="IPR050413">
    <property type="entry name" value="TCR_beta_variable"/>
</dbReference>
<dbReference type="Gene3D" id="2.60.40.10">
    <property type="entry name" value="Immunoglobulins"/>
    <property type="match status" value="1"/>
</dbReference>
<protein>
    <recommendedName>
        <fullName evidence="3">Ig-like domain-containing protein</fullName>
    </recommendedName>
</protein>
<reference evidence="4" key="1">
    <citation type="thesis" date="2020" institute="ProQuest LLC" country="789 East Eisenhower Parkway, Ann Arbor, MI, USA">
        <title>Comparative Genomics and Chromosome Evolution.</title>
        <authorList>
            <person name="Mudd A.B."/>
        </authorList>
    </citation>
    <scope>NUCLEOTIDE SEQUENCE</scope>
    <source>
        <strain evidence="4">Female2</strain>
        <tissue evidence="4">Blood</tissue>
    </source>
</reference>
<proteinExistence type="predicted"/>
<feature type="non-terminal residue" evidence="4">
    <location>
        <position position="1"/>
    </location>
</feature>
<dbReference type="Proteomes" id="UP000812440">
    <property type="component" value="Unassembled WGS sequence"/>
</dbReference>
<dbReference type="PANTHER" id="PTHR23268">
    <property type="entry name" value="T-CELL RECEPTOR BETA CHAIN"/>
    <property type="match status" value="1"/>
</dbReference>
<evidence type="ECO:0000313" key="4">
    <source>
        <dbReference type="EMBL" id="KAG8430649.1"/>
    </source>
</evidence>
<feature type="domain" description="Ig-like" evidence="3">
    <location>
        <begin position="7"/>
        <end position="106"/>
    </location>
</feature>
<sequence>AVSLTIPVVQDPRILLSPPKNKVLINCQHNDSSKNTKYWYRQRTGKSLVLIGYTYRTDSKGMEKEFQGGKMNIEPKSAEWSILTISDVSSRDSATYYCASSTHSSI</sequence>
<dbReference type="AlphaFoldDB" id="A0A8T2IDI5"/>
<dbReference type="PANTHER" id="PTHR23268:SF124">
    <property type="entry name" value="IG-LIKE DOMAIN-CONTAINING PROTEIN"/>
    <property type="match status" value="1"/>
</dbReference>
<dbReference type="EMBL" id="JAACNH010000736">
    <property type="protein sequence ID" value="KAG8430649.1"/>
    <property type="molecule type" value="Genomic_DNA"/>
</dbReference>
<evidence type="ECO:0000313" key="5">
    <source>
        <dbReference type="Proteomes" id="UP000812440"/>
    </source>
</evidence>
<dbReference type="InterPro" id="IPR007110">
    <property type="entry name" value="Ig-like_dom"/>
</dbReference>
<dbReference type="InterPro" id="IPR036179">
    <property type="entry name" value="Ig-like_dom_sf"/>
</dbReference>
<dbReference type="InterPro" id="IPR013106">
    <property type="entry name" value="Ig_V-set"/>
</dbReference>
<dbReference type="Pfam" id="PF07686">
    <property type="entry name" value="V-set"/>
    <property type="match status" value="1"/>
</dbReference>
<dbReference type="GO" id="GO:0005886">
    <property type="term" value="C:plasma membrane"/>
    <property type="evidence" value="ECO:0007669"/>
    <property type="project" value="TreeGrafter"/>
</dbReference>
<dbReference type="PROSITE" id="PS50835">
    <property type="entry name" value="IG_LIKE"/>
    <property type="match status" value="1"/>
</dbReference>
<evidence type="ECO:0000256" key="2">
    <source>
        <dbReference type="ARBA" id="ARBA00022859"/>
    </source>
</evidence>
<organism evidence="4 5">
    <name type="scientific">Hymenochirus boettgeri</name>
    <name type="common">Congo dwarf clawed frog</name>
    <dbReference type="NCBI Taxonomy" id="247094"/>
    <lineage>
        <taxon>Eukaryota</taxon>
        <taxon>Metazoa</taxon>
        <taxon>Chordata</taxon>
        <taxon>Craniata</taxon>
        <taxon>Vertebrata</taxon>
        <taxon>Euteleostomi</taxon>
        <taxon>Amphibia</taxon>
        <taxon>Batrachia</taxon>
        <taxon>Anura</taxon>
        <taxon>Pipoidea</taxon>
        <taxon>Pipidae</taxon>
        <taxon>Pipinae</taxon>
        <taxon>Hymenochirus</taxon>
    </lineage>
</organism>
<evidence type="ECO:0000259" key="3">
    <source>
        <dbReference type="PROSITE" id="PS50835"/>
    </source>
</evidence>
<keyword evidence="1" id="KW-0732">Signal</keyword>
<dbReference type="SMART" id="SM00406">
    <property type="entry name" value="IGv"/>
    <property type="match status" value="1"/>
</dbReference>
<keyword evidence="2" id="KW-0391">Immunity</keyword>
<dbReference type="OrthoDB" id="8947657at2759"/>
<gene>
    <name evidence="4" type="ORF">GDO86_020204</name>
</gene>
<dbReference type="CDD" id="cd00099">
    <property type="entry name" value="IgV"/>
    <property type="match status" value="1"/>
</dbReference>